<feature type="transmembrane region" description="Helical" evidence="2">
    <location>
        <begin position="92"/>
        <end position="113"/>
    </location>
</feature>
<keyword evidence="2" id="KW-0472">Membrane</keyword>
<reference evidence="4" key="1">
    <citation type="journal article" date="2019" name="Int. J. Syst. Evol. Microbiol.">
        <title>The Global Catalogue of Microorganisms (GCM) 10K type strain sequencing project: providing services to taxonomists for standard genome sequencing and annotation.</title>
        <authorList>
            <consortium name="The Broad Institute Genomics Platform"/>
            <consortium name="The Broad Institute Genome Sequencing Center for Infectious Disease"/>
            <person name="Wu L."/>
            <person name="Ma J."/>
        </authorList>
    </citation>
    <scope>NUCLEOTIDE SEQUENCE [LARGE SCALE GENOMIC DNA]</scope>
    <source>
        <strain evidence="4">JCM 17810</strain>
    </source>
</reference>
<accession>A0ABP8LCX3</accession>
<feature type="transmembrane region" description="Helical" evidence="2">
    <location>
        <begin position="55"/>
        <end position="80"/>
    </location>
</feature>
<dbReference type="Proteomes" id="UP001500622">
    <property type="component" value="Unassembled WGS sequence"/>
</dbReference>
<comment type="caution">
    <text evidence="3">The sequence shown here is derived from an EMBL/GenBank/DDBJ whole genome shotgun (WGS) entry which is preliminary data.</text>
</comment>
<evidence type="ECO:0000256" key="2">
    <source>
        <dbReference type="SAM" id="Phobius"/>
    </source>
</evidence>
<keyword evidence="2" id="KW-0812">Transmembrane</keyword>
<dbReference type="RefSeq" id="WP_345216699.1">
    <property type="nucleotide sequence ID" value="NZ_BAABGN010000011.1"/>
</dbReference>
<feature type="compositionally biased region" description="Basic and acidic residues" evidence="1">
    <location>
        <begin position="152"/>
        <end position="164"/>
    </location>
</feature>
<evidence type="ECO:0008006" key="5">
    <source>
        <dbReference type="Google" id="ProtNLM"/>
    </source>
</evidence>
<feature type="region of interest" description="Disordered" evidence="1">
    <location>
        <begin position="152"/>
        <end position="191"/>
    </location>
</feature>
<keyword evidence="2" id="KW-1133">Transmembrane helix</keyword>
<dbReference type="EMBL" id="BAABGN010000011">
    <property type="protein sequence ID" value="GAA4426870.1"/>
    <property type="molecule type" value="Genomic_DNA"/>
</dbReference>
<organism evidence="3 4">
    <name type="scientific">Georgenia halophila</name>
    <dbReference type="NCBI Taxonomy" id="620889"/>
    <lineage>
        <taxon>Bacteria</taxon>
        <taxon>Bacillati</taxon>
        <taxon>Actinomycetota</taxon>
        <taxon>Actinomycetes</taxon>
        <taxon>Micrococcales</taxon>
        <taxon>Bogoriellaceae</taxon>
        <taxon>Georgenia</taxon>
    </lineage>
</organism>
<feature type="transmembrane region" description="Helical" evidence="2">
    <location>
        <begin position="125"/>
        <end position="146"/>
    </location>
</feature>
<evidence type="ECO:0000256" key="1">
    <source>
        <dbReference type="SAM" id="MobiDB-lite"/>
    </source>
</evidence>
<evidence type="ECO:0000313" key="4">
    <source>
        <dbReference type="Proteomes" id="UP001500622"/>
    </source>
</evidence>
<protein>
    <recommendedName>
        <fullName evidence="5">DUF998 domain-containing protein</fullName>
    </recommendedName>
</protein>
<name>A0ABP8LCX3_9MICO</name>
<evidence type="ECO:0000313" key="3">
    <source>
        <dbReference type="EMBL" id="GAA4426870.1"/>
    </source>
</evidence>
<sequence>MLIPRQQQTRWPALTMAVLFLGYAAGKAVYASQSRLGFPSGPVPTVADHAQYADAVMGVAAAQWSAAATGVVAAVVALATVTRVGRAVPRPLMLAALGLTALAFAAGAAVLVLDGFVGLGVGWQWRHGVFGVLALYVTVRMVVSYVQATRPAERHRGDERRGTPQRDASALGGATRDREAARPHAAGHRRR</sequence>
<gene>
    <name evidence="3" type="ORF">GCM10023169_26140</name>
</gene>
<proteinExistence type="predicted"/>
<keyword evidence="4" id="KW-1185">Reference proteome</keyword>